<organism evidence="1 2">
    <name type="scientific">Zoarces viviparus</name>
    <name type="common">Viviparous eelpout</name>
    <name type="synonym">Blennius viviparus</name>
    <dbReference type="NCBI Taxonomy" id="48416"/>
    <lineage>
        <taxon>Eukaryota</taxon>
        <taxon>Metazoa</taxon>
        <taxon>Chordata</taxon>
        <taxon>Craniata</taxon>
        <taxon>Vertebrata</taxon>
        <taxon>Euteleostomi</taxon>
        <taxon>Actinopterygii</taxon>
        <taxon>Neopterygii</taxon>
        <taxon>Teleostei</taxon>
        <taxon>Neoteleostei</taxon>
        <taxon>Acanthomorphata</taxon>
        <taxon>Eupercaria</taxon>
        <taxon>Perciformes</taxon>
        <taxon>Cottioidei</taxon>
        <taxon>Zoarcales</taxon>
        <taxon>Zoarcidae</taxon>
        <taxon>Zoarcinae</taxon>
        <taxon>Zoarces</taxon>
    </lineage>
</organism>
<evidence type="ECO:0000313" key="2">
    <source>
        <dbReference type="Proteomes" id="UP001488805"/>
    </source>
</evidence>
<proteinExistence type="predicted"/>
<evidence type="ECO:0000313" key="1">
    <source>
        <dbReference type="EMBL" id="KAK9525839.1"/>
    </source>
</evidence>
<accession>A0AAW1ETD0</accession>
<sequence length="127" mass="13561">MSGARSEVSINDNALRFFAAGRKETPPWSDREVLLIDAVQKRPVSGKAGSFYEAITASTGRRSGSPGALKSRSSAIMLHRASGEIIPGLSFHTCPLIFTSQRKGLCEGGLRLHSLVLFVCATGGDIR</sequence>
<name>A0AAW1ETD0_ZOAVI</name>
<keyword evidence="2" id="KW-1185">Reference proteome</keyword>
<comment type="caution">
    <text evidence="1">The sequence shown here is derived from an EMBL/GenBank/DDBJ whole genome shotgun (WGS) entry which is preliminary data.</text>
</comment>
<dbReference type="EMBL" id="JBCEZU010000134">
    <property type="protein sequence ID" value="KAK9525839.1"/>
    <property type="molecule type" value="Genomic_DNA"/>
</dbReference>
<dbReference type="Proteomes" id="UP001488805">
    <property type="component" value="Unassembled WGS sequence"/>
</dbReference>
<dbReference type="AlphaFoldDB" id="A0AAW1ETD0"/>
<gene>
    <name evidence="1" type="ORF">VZT92_016513</name>
</gene>
<protein>
    <submittedName>
        <fullName evidence="1">Uncharacterized protein</fullName>
    </submittedName>
</protein>
<reference evidence="1 2" key="1">
    <citation type="journal article" date="2024" name="Genome Biol. Evol.">
        <title>Chromosome-level genome assembly of the viviparous eelpout Zoarces viviparus.</title>
        <authorList>
            <person name="Fuhrmann N."/>
            <person name="Brasseur M.V."/>
            <person name="Bakowski C.E."/>
            <person name="Podsiadlowski L."/>
            <person name="Prost S."/>
            <person name="Krehenwinkel H."/>
            <person name="Mayer C."/>
        </authorList>
    </citation>
    <scope>NUCLEOTIDE SEQUENCE [LARGE SCALE GENOMIC DNA]</scope>
    <source>
        <strain evidence="1">NO-MEL_2022_Ind0_liver</strain>
    </source>
</reference>